<reference evidence="12" key="3">
    <citation type="submission" date="2015-04" db="UniProtKB">
        <authorList>
            <consortium name="EnsemblPlants"/>
        </authorList>
    </citation>
    <scope>IDENTIFICATION</scope>
    <source>
        <strain evidence="12">cv. Jemalong A17</strain>
    </source>
</reference>
<evidence type="ECO:0000256" key="1">
    <source>
        <dbReference type="ARBA" id="ARBA00004229"/>
    </source>
</evidence>
<dbReference type="AlphaFoldDB" id="G7I363"/>
<dbReference type="EnsemblPlants" id="AES62021">
    <property type="protein sequence ID" value="AES62021"/>
    <property type="gene ID" value="MTR_1g092860"/>
</dbReference>
<keyword evidence="5 8" id="KW-0694">RNA-binding</keyword>
<evidence type="ECO:0000256" key="5">
    <source>
        <dbReference type="ARBA" id="ARBA00022884"/>
    </source>
</evidence>
<dbReference type="PaxDb" id="3880-AES62021"/>
<evidence type="ECO:0000256" key="7">
    <source>
        <dbReference type="ARBA" id="ARBA00069928"/>
    </source>
</evidence>
<dbReference type="GO" id="GO:0005739">
    <property type="term" value="C:mitochondrion"/>
    <property type="evidence" value="ECO:0000318"/>
    <property type="project" value="GO_Central"/>
</dbReference>
<accession>G7I363</accession>
<reference evidence="11" key="4">
    <citation type="journal article" date="2018" name="Nat. Plants">
        <title>Whole-genome landscape of Medicago truncatula symbiotic genes.</title>
        <authorList>
            <person name="Pecrix Y."/>
            <person name="Gamas P."/>
            <person name="Carrere S."/>
        </authorList>
    </citation>
    <scope>NUCLEOTIDE SEQUENCE</scope>
    <source>
        <tissue evidence="11">Leaves</tissue>
    </source>
</reference>
<dbReference type="InterPro" id="IPR037045">
    <property type="entry name" value="S8pro/Inhibitor_I9_sf"/>
</dbReference>
<proteinExistence type="predicted"/>
<dbReference type="Gene3D" id="3.30.70.330">
    <property type="match status" value="1"/>
</dbReference>
<dbReference type="EMBL" id="CM001217">
    <property type="protein sequence ID" value="AES62021.1"/>
    <property type="molecule type" value="Genomic_DNA"/>
</dbReference>
<dbReference type="SUPFAM" id="SSF54928">
    <property type="entry name" value="RNA-binding domain, RBD"/>
    <property type="match status" value="1"/>
</dbReference>
<evidence type="ECO:0000259" key="9">
    <source>
        <dbReference type="PROSITE" id="PS50102"/>
    </source>
</evidence>
<evidence type="ECO:0000256" key="2">
    <source>
        <dbReference type="ARBA" id="ARBA00022528"/>
    </source>
</evidence>
<dbReference type="InterPro" id="IPR039206">
    <property type="entry name" value="MORF/ORRM1/DAG-like"/>
</dbReference>
<dbReference type="InterPro" id="IPR035979">
    <property type="entry name" value="RBD_domain_sf"/>
</dbReference>
<dbReference type="HOGENOM" id="CLU_981302_0_0_1"/>
<name>G7I363_MEDTR</name>
<dbReference type="STRING" id="3880.G7I363"/>
<dbReference type="KEGG" id="mtr:11405373"/>
<dbReference type="InterPro" id="IPR000504">
    <property type="entry name" value="RRM_dom"/>
</dbReference>
<evidence type="ECO:0000313" key="11">
    <source>
        <dbReference type="EMBL" id="RHN81386.1"/>
    </source>
</evidence>
<dbReference type="ExpressionAtlas" id="G7I363">
    <property type="expression patterns" value="differential"/>
</dbReference>
<dbReference type="GO" id="GO:0006397">
    <property type="term" value="P:mRNA processing"/>
    <property type="evidence" value="ECO:0007669"/>
    <property type="project" value="UniProtKB-KW"/>
</dbReference>
<dbReference type="GO" id="GO:0080156">
    <property type="term" value="P:mitochondrial mRNA modification"/>
    <property type="evidence" value="ECO:0000318"/>
    <property type="project" value="GO_Central"/>
</dbReference>
<evidence type="ECO:0000313" key="13">
    <source>
        <dbReference type="Proteomes" id="UP000002051"/>
    </source>
</evidence>
<dbReference type="PANTHER" id="PTHR31346:SF11">
    <property type="entry name" value="ORGANELLE RRM DOMAIN-CONTAINING PROTEIN 1, CHLOROPLASTIC"/>
    <property type="match status" value="1"/>
</dbReference>
<evidence type="ECO:0000313" key="10">
    <source>
        <dbReference type="EMBL" id="AES62021.1"/>
    </source>
</evidence>
<protein>
    <recommendedName>
        <fullName evidence="7">Organelle RRM domain-containing protein 1, chloroplastic</fullName>
    </recommendedName>
</protein>
<dbReference type="Pfam" id="PF00076">
    <property type="entry name" value="RRM_1"/>
    <property type="match status" value="1"/>
</dbReference>
<dbReference type="InterPro" id="IPR054059">
    <property type="entry name" value="MORF/ORRM1/DAG-like_MORF"/>
</dbReference>
<keyword evidence="6" id="KW-0809">Transit peptide</keyword>
<evidence type="ECO:0000256" key="6">
    <source>
        <dbReference type="ARBA" id="ARBA00022946"/>
    </source>
</evidence>
<dbReference type="GO" id="GO:1900871">
    <property type="term" value="P:chloroplast mRNA modification"/>
    <property type="evidence" value="ECO:0007669"/>
    <property type="project" value="UniProtKB-ARBA"/>
</dbReference>
<keyword evidence="2" id="KW-0150">Chloroplast</keyword>
<dbReference type="SMART" id="SM00360">
    <property type="entry name" value="RRM"/>
    <property type="match status" value="1"/>
</dbReference>
<keyword evidence="13" id="KW-1185">Reference proteome</keyword>
<comment type="subcellular location">
    <subcellularLocation>
        <location evidence="1">Plastid</location>
        <location evidence="1">Chloroplast</location>
    </subcellularLocation>
</comment>
<keyword evidence="3" id="KW-0934">Plastid</keyword>
<dbReference type="Gene3D" id="3.30.70.80">
    <property type="entry name" value="Peptidase S8 propeptide/proteinase inhibitor I9"/>
    <property type="match status" value="1"/>
</dbReference>
<reference evidence="10 13" key="1">
    <citation type="journal article" date="2011" name="Nature">
        <title>The Medicago genome provides insight into the evolution of rhizobial symbioses.</title>
        <authorList>
            <person name="Young N.D."/>
            <person name="Debelle F."/>
            <person name="Oldroyd G.E."/>
            <person name="Geurts R."/>
            <person name="Cannon S.B."/>
            <person name="Udvardi M.K."/>
            <person name="Benedito V.A."/>
            <person name="Mayer K.F."/>
            <person name="Gouzy J."/>
            <person name="Schoof H."/>
            <person name="Van de Peer Y."/>
            <person name="Proost S."/>
            <person name="Cook D.R."/>
            <person name="Meyers B.C."/>
            <person name="Spannagl M."/>
            <person name="Cheung F."/>
            <person name="De Mita S."/>
            <person name="Krishnakumar V."/>
            <person name="Gundlach H."/>
            <person name="Zhou S."/>
            <person name="Mudge J."/>
            <person name="Bharti A.K."/>
            <person name="Murray J.D."/>
            <person name="Naoumkina M.A."/>
            <person name="Rosen B."/>
            <person name="Silverstein K.A."/>
            <person name="Tang H."/>
            <person name="Rombauts S."/>
            <person name="Zhao P.X."/>
            <person name="Zhou P."/>
            <person name="Barbe V."/>
            <person name="Bardou P."/>
            <person name="Bechner M."/>
            <person name="Bellec A."/>
            <person name="Berger A."/>
            <person name="Berges H."/>
            <person name="Bidwell S."/>
            <person name="Bisseling T."/>
            <person name="Choisne N."/>
            <person name="Couloux A."/>
            <person name="Denny R."/>
            <person name="Deshpande S."/>
            <person name="Dai X."/>
            <person name="Doyle J.J."/>
            <person name="Dudez A.M."/>
            <person name="Farmer A.D."/>
            <person name="Fouteau S."/>
            <person name="Franken C."/>
            <person name="Gibelin C."/>
            <person name="Gish J."/>
            <person name="Goldstein S."/>
            <person name="Gonzalez A.J."/>
            <person name="Green P.J."/>
            <person name="Hallab A."/>
            <person name="Hartog M."/>
            <person name="Hua A."/>
            <person name="Humphray S.J."/>
            <person name="Jeong D.H."/>
            <person name="Jing Y."/>
            <person name="Jocker A."/>
            <person name="Kenton S.M."/>
            <person name="Kim D.J."/>
            <person name="Klee K."/>
            <person name="Lai H."/>
            <person name="Lang C."/>
            <person name="Lin S."/>
            <person name="Macmil S.L."/>
            <person name="Magdelenat G."/>
            <person name="Matthews L."/>
            <person name="McCorrison J."/>
            <person name="Monaghan E.L."/>
            <person name="Mun J.H."/>
            <person name="Najar F.Z."/>
            <person name="Nicholson C."/>
            <person name="Noirot C."/>
            <person name="O'Bleness M."/>
            <person name="Paule C.R."/>
            <person name="Poulain J."/>
            <person name="Prion F."/>
            <person name="Qin B."/>
            <person name="Qu C."/>
            <person name="Retzel E.F."/>
            <person name="Riddle C."/>
            <person name="Sallet E."/>
            <person name="Samain S."/>
            <person name="Samson N."/>
            <person name="Sanders I."/>
            <person name="Saurat O."/>
            <person name="Scarpelli C."/>
            <person name="Schiex T."/>
            <person name="Segurens B."/>
            <person name="Severin A.J."/>
            <person name="Sherrier D.J."/>
            <person name="Shi R."/>
            <person name="Sims S."/>
            <person name="Singer S.R."/>
            <person name="Sinharoy S."/>
            <person name="Sterck L."/>
            <person name="Viollet A."/>
            <person name="Wang B.B."/>
            <person name="Wang K."/>
            <person name="Wang M."/>
            <person name="Wang X."/>
            <person name="Warfsmann J."/>
            <person name="Weissenbach J."/>
            <person name="White D.D."/>
            <person name="White J.D."/>
            <person name="Wiley G.B."/>
            <person name="Wincker P."/>
            <person name="Xing Y."/>
            <person name="Yang L."/>
            <person name="Yao Z."/>
            <person name="Ying F."/>
            <person name="Zhai J."/>
            <person name="Zhou L."/>
            <person name="Zuber A."/>
            <person name="Denarie J."/>
            <person name="Dixon R.A."/>
            <person name="May G.D."/>
            <person name="Schwartz D.C."/>
            <person name="Rogers J."/>
            <person name="Quetier F."/>
            <person name="Town C.D."/>
            <person name="Roe B.A."/>
        </authorList>
    </citation>
    <scope>NUCLEOTIDE SEQUENCE [LARGE SCALE GENOMIC DNA]</scope>
    <source>
        <strain evidence="10">A17</strain>
        <strain evidence="12 13">cv. Jemalong A17</strain>
    </source>
</reference>
<dbReference type="Gramene" id="rna5415">
    <property type="protein sequence ID" value="RHN81386.1"/>
    <property type="gene ID" value="gene5415"/>
</dbReference>
<evidence type="ECO:0000256" key="4">
    <source>
        <dbReference type="ARBA" id="ARBA00022664"/>
    </source>
</evidence>
<dbReference type="PROSITE" id="PS50102">
    <property type="entry name" value="RRM"/>
    <property type="match status" value="1"/>
</dbReference>
<dbReference type="InterPro" id="IPR012677">
    <property type="entry name" value="Nucleotide-bd_a/b_plait_sf"/>
</dbReference>
<organism evidence="10 13">
    <name type="scientific">Medicago truncatula</name>
    <name type="common">Barrel medic</name>
    <name type="synonym">Medicago tribuloides</name>
    <dbReference type="NCBI Taxonomy" id="3880"/>
    <lineage>
        <taxon>Eukaryota</taxon>
        <taxon>Viridiplantae</taxon>
        <taxon>Streptophyta</taxon>
        <taxon>Embryophyta</taxon>
        <taxon>Tracheophyta</taxon>
        <taxon>Spermatophyta</taxon>
        <taxon>Magnoliopsida</taxon>
        <taxon>eudicotyledons</taxon>
        <taxon>Gunneridae</taxon>
        <taxon>Pentapetalae</taxon>
        <taxon>rosids</taxon>
        <taxon>fabids</taxon>
        <taxon>Fabales</taxon>
        <taxon>Fabaceae</taxon>
        <taxon>Papilionoideae</taxon>
        <taxon>50 kb inversion clade</taxon>
        <taxon>NPAAA clade</taxon>
        <taxon>Hologalegina</taxon>
        <taxon>IRL clade</taxon>
        <taxon>Trifolieae</taxon>
        <taxon>Medicago</taxon>
    </lineage>
</organism>
<dbReference type="EMBL" id="PSQE01000001">
    <property type="protein sequence ID" value="RHN81386.1"/>
    <property type="molecule type" value="Genomic_DNA"/>
</dbReference>
<dbReference type="GO" id="GO:0009507">
    <property type="term" value="C:chloroplast"/>
    <property type="evidence" value="ECO:0007669"/>
    <property type="project" value="UniProtKB-SubCell"/>
</dbReference>
<dbReference type="Proteomes" id="UP000265566">
    <property type="component" value="Chromosome 1"/>
</dbReference>
<dbReference type="eggNOG" id="KOG0118">
    <property type="taxonomic scope" value="Eukaryota"/>
</dbReference>
<dbReference type="OrthoDB" id="4207594at2759"/>
<dbReference type="Proteomes" id="UP000002051">
    <property type="component" value="Unassembled WGS sequence"/>
</dbReference>
<dbReference type="FunFam" id="3.30.70.330:FF:000474">
    <property type="entry name" value="Organelle RRM domain-containing protein 1, chloroplastic"/>
    <property type="match status" value="1"/>
</dbReference>
<evidence type="ECO:0000256" key="3">
    <source>
        <dbReference type="ARBA" id="ARBA00022640"/>
    </source>
</evidence>
<dbReference type="GO" id="GO:0003723">
    <property type="term" value="F:RNA binding"/>
    <property type="evidence" value="ECO:0007669"/>
    <property type="project" value="UniProtKB-UniRule"/>
</dbReference>
<dbReference type="OMA" id="LDEDCAH"/>
<feature type="domain" description="RRM" evidence="9">
    <location>
        <begin position="192"/>
        <end position="270"/>
    </location>
</feature>
<dbReference type="Pfam" id="PF21864">
    <property type="entry name" value="MORF_dom"/>
    <property type="match status" value="1"/>
</dbReference>
<evidence type="ECO:0000313" key="12">
    <source>
        <dbReference type="EnsemblPlants" id="AES62021"/>
    </source>
</evidence>
<gene>
    <name evidence="12" type="primary">11405373</name>
    <name evidence="10" type="ordered locus">MTR_1g092860</name>
    <name evidence="11" type="ORF">MtrunA17_Chr1g0198431</name>
</gene>
<reference evidence="10 13" key="2">
    <citation type="journal article" date="2014" name="BMC Genomics">
        <title>An improved genome release (version Mt4.0) for the model legume Medicago truncatula.</title>
        <authorList>
            <person name="Tang H."/>
            <person name="Krishnakumar V."/>
            <person name="Bidwell S."/>
            <person name="Rosen B."/>
            <person name="Chan A."/>
            <person name="Zhou S."/>
            <person name="Gentzbittel L."/>
            <person name="Childs K.L."/>
            <person name="Yandell M."/>
            <person name="Gundlach H."/>
            <person name="Mayer K.F."/>
            <person name="Schwartz D.C."/>
            <person name="Town C.D."/>
        </authorList>
    </citation>
    <scope>GENOME REANNOTATION</scope>
    <source>
        <strain evidence="12 13">cv. Jemalong A17</strain>
    </source>
</reference>
<dbReference type="GO" id="GO:0016554">
    <property type="term" value="P:cytidine to uridine editing"/>
    <property type="evidence" value="ECO:0007669"/>
    <property type="project" value="InterPro"/>
</dbReference>
<dbReference type="PANTHER" id="PTHR31346">
    <property type="entry name" value="MULTIPLE ORGANELLAR RNA EDITING FACTOR 2, CHLOROPLASTIC-RELATED-RELATED"/>
    <property type="match status" value="1"/>
</dbReference>
<evidence type="ECO:0000256" key="8">
    <source>
        <dbReference type="PROSITE-ProRule" id="PRU00176"/>
    </source>
</evidence>
<keyword evidence="4" id="KW-0507">mRNA processing</keyword>
<sequence length="284" mass="31521">MEVLSLSVTFTKSQTFPSFRPKNTTQIHQLPIKTKLPNKNNHSSSCSISCSSSFTRISATSNQTSIPQTDMLLFPNGNSKHWVVRMDKPAVGVVTKAQIVDHYAQILTKIMGNEKDAQMCIYHVSWKTNFGFCCELDEDCAHELSGVPGVLSVQPDDNFESENKDYEGRNLENSLNMPNSSEASQEASVKTKKLFVTGLSFYTSEKTLRAAFEGFGELVEVKVIIDKISKRSKGYAFIEYTTEEAASAALKEMNGKIINGWMIVVDVAKTTPPRYNKGHARPSA</sequence>